<reference evidence="2 3" key="1">
    <citation type="journal article" date="2007" name="Genome Res.">
        <title>Genome characteristics of facultatively symbiotic Frankia sp. strains reflect host range and host plant biogeography.</title>
        <authorList>
            <person name="Normand P."/>
            <person name="Lapierre P."/>
            <person name="Tisa L.S."/>
            <person name="Gogarten J.P."/>
            <person name="Alloisio N."/>
            <person name="Bagnarol E."/>
            <person name="Bassi C.A."/>
            <person name="Berry A.M."/>
            <person name="Bickhart D.M."/>
            <person name="Choisne N."/>
            <person name="Couloux A."/>
            <person name="Cournoyer B."/>
            <person name="Cruveiller S."/>
            <person name="Daubin V."/>
            <person name="Demange N."/>
            <person name="Francino M.P."/>
            <person name="Goltsman E."/>
            <person name="Huang Y."/>
            <person name="Kopp O.R."/>
            <person name="Labarre L."/>
            <person name="Lapidus A."/>
            <person name="Lavire C."/>
            <person name="Marechal J."/>
            <person name="Martinez M."/>
            <person name="Mastronunzio J.E."/>
            <person name="Mullin B.C."/>
            <person name="Niemann J."/>
            <person name="Pujic P."/>
            <person name="Rawnsley T."/>
            <person name="Rouy Z."/>
            <person name="Schenowitz C."/>
            <person name="Sellstedt A."/>
            <person name="Tavares F."/>
            <person name="Tomkins J.P."/>
            <person name="Vallenet D."/>
            <person name="Valverde C."/>
            <person name="Wall L.G."/>
            <person name="Wang Y."/>
            <person name="Medigue C."/>
            <person name="Benson D.R."/>
        </authorList>
    </citation>
    <scope>NUCLEOTIDE SEQUENCE [LARGE SCALE GENOMIC DNA]</scope>
    <source>
        <strain evidence="3">DSM 45986 / CECT 9034 / ACN14a</strain>
    </source>
</reference>
<feature type="region of interest" description="Disordered" evidence="1">
    <location>
        <begin position="178"/>
        <end position="217"/>
    </location>
</feature>
<dbReference type="EMBL" id="CT573213">
    <property type="protein sequence ID" value="CAJ64959.1"/>
    <property type="molecule type" value="Genomic_DNA"/>
</dbReference>
<protein>
    <submittedName>
        <fullName evidence="2">Uncharacterized protein</fullName>
    </submittedName>
</protein>
<organism evidence="2 3">
    <name type="scientific">Frankia alni (strain DSM 45986 / CECT 9034 / ACN14a)</name>
    <dbReference type="NCBI Taxonomy" id="326424"/>
    <lineage>
        <taxon>Bacteria</taxon>
        <taxon>Bacillati</taxon>
        <taxon>Actinomycetota</taxon>
        <taxon>Actinomycetes</taxon>
        <taxon>Frankiales</taxon>
        <taxon>Frankiaceae</taxon>
        <taxon>Frankia</taxon>
    </lineage>
</organism>
<dbReference type="KEGG" id="fal:FRAAL6336"/>
<accession>Q0RC68</accession>
<gene>
    <name evidence="2" type="ordered locus">FRAAL6336</name>
</gene>
<evidence type="ECO:0000313" key="2">
    <source>
        <dbReference type="EMBL" id="CAJ64959.1"/>
    </source>
</evidence>
<dbReference type="AlphaFoldDB" id="Q0RC68"/>
<name>Q0RC68_FRAAA</name>
<sequence length="274" mass="27325">MQAGVVGRQRVGVGFGPFGAATSIRPRLGGCLAFRCQHGCVIDSEVSEGLRVVAVQVVQLRGVLGAQLGQGVCVVAFEGTDPTRCLGLDTVAVGLRFGGRAVGIVGAVGRLDGAVLRGFRSLGGGGRVGVGFIAGTQRGAQLVLGVPQGFASLAGLVLGGFGATGGLGGHCLDPPENGVLVERGSAAPDEGRQPPNVPGQDGKPFRESDDRGVGQPEARKQVLGGAVLAFAVGVRPAAGVLGAGPMPHALRLPGPGVTTPLTGWLAAPTDTRVL</sequence>
<evidence type="ECO:0000313" key="3">
    <source>
        <dbReference type="Proteomes" id="UP000000657"/>
    </source>
</evidence>
<proteinExistence type="predicted"/>
<dbReference type="Proteomes" id="UP000000657">
    <property type="component" value="Chromosome"/>
</dbReference>
<evidence type="ECO:0000256" key="1">
    <source>
        <dbReference type="SAM" id="MobiDB-lite"/>
    </source>
</evidence>
<keyword evidence="3" id="KW-1185">Reference proteome</keyword>
<feature type="compositionally biased region" description="Basic and acidic residues" evidence="1">
    <location>
        <begin position="203"/>
        <end position="217"/>
    </location>
</feature>
<dbReference type="HOGENOM" id="CLU_1014715_0_0_11"/>